<organism evidence="1 2">
    <name type="scientific">Cucumis sativus</name>
    <name type="common">Cucumber</name>
    <dbReference type="NCBI Taxonomy" id="3659"/>
    <lineage>
        <taxon>Eukaryota</taxon>
        <taxon>Viridiplantae</taxon>
        <taxon>Streptophyta</taxon>
        <taxon>Embryophyta</taxon>
        <taxon>Tracheophyta</taxon>
        <taxon>Spermatophyta</taxon>
        <taxon>Magnoliopsida</taxon>
        <taxon>eudicotyledons</taxon>
        <taxon>Gunneridae</taxon>
        <taxon>Pentapetalae</taxon>
        <taxon>rosids</taxon>
        <taxon>fabids</taxon>
        <taxon>Cucurbitales</taxon>
        <taxon>Cucurbitaceae</taxon>
        <taxon>Benincaseae</taxon>
        <taxon>Cucumis</taxon>
    </lineage>
</organism>
<protein>
    <submittedName>
        <fullName evidence="1">Uncharacterized protein</fullName>
    </submittedName>
</protein>
<evidence type="ECO:0000313" key="2">
    <source>
        <dbReference type="Proteomes" id="UP000029981"/>
    </source>
</evidence>
<gene>
    <name evidence="1" type="ORF">Csa_3G100810</name>
</gene>
<reference evidence="1 2" key="2">
    <citation type="journal article" date="2009" name="PLoS ONE">
        <title>An integrated genetic and cytogenetic map of the cucumber genome.</title>
        <authorList>
            <person name="Ren Y."/>
            <person name="Zhang Z."/>
            <person name="Liu J."/>
            <person name="Staub J.E."/>
            <person name="Han Y."/>
            <person name="Cheng Z."/>
            <person name="Li X."/>
            <person name="Lu J."/>
            <person name="Miao H."/>
            <person name="Kang H."/>
            <person name="Xie B."/>
            <person name="Gu X."/>
            <person name="Wang X."/>
            <person name="Du Y."/>
            <person name="Jin W."/>
            <person name="Huang S."/>
        </authorList>
    </citation>
    <scope>NUCLEOTIDE SEQUENCE [LARGE SCALE GENOMIC DNA]</scope>
    <source>
        <strain evidence="2">cv. 9930</strain>
    </source>
</reference>
<keyword evidence="2" id="KW-1185">Reference proteome</keyword>
<dbReference type="EMBL" id="CM002924">
    <property type="protein sequence ID" value="KGN56221.1"/>
    <property type="molecule type" value="Genomic_DNA"/>
</dbReference>
<evidence type="ECO:0000313" key="1">
    <source>
        <dbReference type="EMBL" id="KGN56221.1"/>
    </source>
</evidence>
<reference evidence="1 2" key="4">
    <citation type="journal article" date="2011" name="BMC Genomics">
        <title>RNA-Seq improves annotation of protein-coding genes in the cucumber genome.</title>
        <authorList>
            <person name="Li Z."/>
            <person name="Zhang Z."/>
            <person name="Yan P."/>
            <person name="Huang S."/>
            <person name="Fei Z."/>
            <person name="Lin K."/>
        </authorList>
    </citation>
    <scope>NUCLEOTIDE SEQUENCE [LARGE SCALE GENOMIC DNA]</scope>
    <source>
        <strain evidence="2">cv. 9930</strain>
    </source>
</reference>
<accession>A0A0A0L7W5</accession>
<reference evidence="1 2" key="1">
    <citation type="journal article" date="2009" name="Nat. Genet.">
        <title>The genome of the cucumber, Cucumis sativus L.</title>
        <authorList>
            <person name="Huang S."/>
            <person name="Li R."/>
            <person name="Zhang Z."/>
            <person name="Li L."/>
            <person name="Gu X."/>
            <person name="Fan W."/>
            <person name="Lucas W.J."/>
            <person name="Wang X."/>
            <person name="Xie B."/>
            <person name="Ni P."/>
            <person name="Ren Y."/>
            <person name="Zhu H."/>
            <person name="Li J."/>
            <person name="Lin K."/>
            <person name="Jin W."/>
            <person name="Fei Z."/>
            <person name="Li G."/>
            <person name="Staub J."/>
            <person name="Kilian A."/>
            <person name="van der Vossen E.A."/>
            <person name="Wu Y."/>
            <person name="Guo J."/>
            <person name="He J."/>
            <person name="Jia Z."/>
            <person name="Ren Y."/>
            <person name="Tian G."/>
            <person name="Lu Y."/>
            <person name="Ruan J."/>
            <person name="Qian W."/>
            <person name="Wang M."/>
            <person name="Huang Q."/>
            <person name="Li B."/>
            <person name="Xuan Z."/>
            <person name="Cao J."/>
            <person name="Asan"/>
            <person name="Wu Z."/>
            <person name="Zhang J."/>
            <person name="Cai Q."/>
            <person name="Bai Y."/>
            <person name="Zhao B."/>
            <person name="Han Y."/>
            <person name="Li Y."/>
            <person name="Li X."/>
            <person name="Wang S."/>
            <person name="Shi Q."/>
            <person name="Liu S."/>
            <person name="Cho W.K."/>
            <person name="Kim J.Y."/>
            <person name="Xu Y."/>
            <person name="Heller-Uszynska K."/>
            <person name="Miao H."/>
            <person name="Cheng Z."/>
            <person name="Zhang S."/>
            <person name="Wu J."/>
            <person name="Yang Y."/>
            <person name="Kang H."/>
            <person name="Li M."/>
            <person name="Liang H."/>
            <person name="Ren X."/>
            <person name="Shi Z."/>
            <person name="Wen M."/>
            <person name="Jian M."/>
            <person name="Yang H."/>
            <person name="Zhang G."/>
            <person name="Yang Z."/>
            <person name="Chen R."/>
            <person name="Liu S."/>
            <person name="Li J."/>
            <person name="Ma L."/>
            <person name="Liu H."/>
            <person name="Zhou Y."/>
            <person name="Zhao J."/>
            <person name="Fang X."/>
            <person name="Li G."/>
            <person name="Fang L."/>
            <person name="Li Y."/>
            <person name="Liu D."/>
            <person name="Zheng H."/>
            <person name="Zhang Y."/>
            <person name="Qin N."/>
            <person name="Li Z."/>
            <person name="Yang G."/>
            <person name="Yang S."/>
            <person name="Bolund L."/>
            <person name="Kristiansen K."/>
            <person name="Zheng H."/>
            <person name="Li S."/>
            <person name="Zhang X."/>
            <person name="Yang H."/>
            <person name="Wang J."/>
            <person name="Sun R."/>
            <person name="Zhang B."/>
            <person name="Jiang S."/>
            <person name="Wang J."/>
            <person name="Du Y."/>
            <person name="Li S."/>
        </authorList>
    </citation>
    <scope>NUCLEOTIDE SEQUENCE [LARGE SCALE GENOMIC DNA]</scope>
    <source>
        <strain evidence="2">cv. 9930</strain>
    </source>
</reference>
<sequence length="61" mass="6817">MTIQDISFSPSQQHVVETLTHVAKVYRIVIDDVGRNVEESSLGILSAMQIMSMMGKLSRTH</sequence>
<reference evidence="1 2" key="3">
    <citation type="journal article" date="2010" name="BMC Genomics">
        <title>Transcriptome sequencing and comparative analysis of cucumber flowers with different sex types.</title>
        <authorList>
            <person name="Guo S."/>
            <person name="Zheng Y."/>
            <person name="Joung J.G."/>
            <person name="Liu S."/>
            <person name="Zhang Z."/>
            <person name="Crasta O.R."/>
            <person name="Sobral B.W."/>
            <person name="Xu Y."/>
            <person name="Huang S."/>
            <person name="Fei Z."/>
        </authorList>
    </citation>
    <scope>NUCLEOTIDE SEQUENCE [LARGE SCALE GENOMIC DNA]</scope>
    <source>
        <strain evidence="2">cv. 9930</strain>
    </source>
</reference>
<dbReference type="Proteomes" id="UP000029981">
    <property type="component" value="Chromosome 3"/>
</dbReference>
<name>A0A0A0L7W5_CUCSA</name>
<dbReference type="AlphaFoldDB" id="A0A0A0L7W5"/>
<dbReference type="Gramene" id="KGN56221">
    <property type="protein sequence ID" value="KGN56221"/>
    <property type="gene ID" value="Csa_3G100810"/>
</dbReference>
<proteinExistence type="predicted"/>